<sequence length="84" mass="8567">MAFVSGGGGGLPPQPGVPTPGGSNGPPVAVQTPTATQLAAHQQLSALAGSQQFLVRIFSLIHSITSHYHSSQVIERSHLNVKGS</sequence>
<proteinExistence type="predicted"/>
<accession>A0A3P6QJA5</accession>
<dbReference type="AlphaFoldDB" id="A0A3P6QJA5"/>
<evidence type="ECO:0000313" key="3">
    <source>
        <dbReference type="Proteomes" id="UP000271889"/>
    </source>
</evidence>
<feature type="region of interest" description="Disordered" evidence="1">
    <location>
        <begin position="1"/>
        <end position="36"/>
    </location>
</feature>
<feature type="compositionally biased region" description="Gly residues" evidence="1">
    <location>
        <begin position="1"/>
        <end position="11"/>
    </location>
</feature>
<gene>
    <name evidence="2" type="ORF">CGOC_LOCUS266</name>
</gene>
<evidence type="ECO:0000256" key="1">
    <source>
        <dbReference type="SAM" id="MobiDB-lite"/>
    </source>
</evidence>
<protein>
    <submittedName>
        <fullName evidence="2">Uncharacterized protein</fullName>
    </submittedName>
</protein>
<name>A0A3P6QJA5_CYLGO</name>
<dbReference type="Proteomes" id="UP000271889">
    <property type="component" value="Unassembled WGS sequence"/>
</dbReference>
<keyword evidence="3" id="KW-1185">Reference proteome</keyword>
<reference evidence="2 3" key="1">
    <citation type="submission" date="2018-11" db="EMBL/GenBank/DDBJ databases">
        <authorList>
            <consortium name="Pathogen Informatics"/>
        </authorList>
    </citation>
    <scope>NUCLEOTIDE SEQUENCE [LARGE SCALE GENOMIC DNA]</scope>
</reference>
<organism evidence="2 3">
    <name type="scientific">Cylicostephanus goldi</name>
    <name type="common">Nematode worm</name>
    <dbReference type="NCBI Taxonomy" id="71465"/>
    <lineage>
        <taxon>Eukaryota</taxon>
        <taxon>Metazoa</taxon>
        <taxon>Ecdysozoa</taxon>
        <taxon>Nematoda</taxon>
        <taxon>Chromadorea</taxon>
        <taxon>Rhabditida</taxon>
        <taxon>Rhabditina</taxon>
        <taxon>Rhabditomorpha</taxon>
        <taxon>Strongyloidea</taxon>
        <taxon>Strongylidae</taxon>
        <taxon>Cylicostephanus</taxon>
    </lineage>
</organism>
<evidence type="ECO:0000313" key="2">
    <source>
        <dbReference type="EMBL" id="VDK43970.1"/>
    </source>
</evidence>
<dbReference type="EMBL" id="UYRV01000353">
    <property type="protein sequence ID" value="VDK43970.1"/>
    <property type="molecule type" value="Genomic_DNA"/>
</dbReference>